<keyword evidence="2" id="KW-0547">Nucleotide-binding</keyword>
<keyword evidence="1" id="KW-0732">Signal</keyword>
<feature type="signal peptide" evidence="1">
    <location>
        <begin position="1"/>
        <end position="22"/>
    </location>
</feature>
<keyword evidence="2" id="KW-0067">ATP-binding</keyword>
<comment type="caution">
    <text evidence="2">The sequence shown here is derived from an EMBL/GenBank/DDBJ whole genome shotgun (WGS) entry which is preliminary data.</text>
</comment>
<dbReference type="InterPro" id="IPR015000">
    <property type="entry name" value="EipB-like"/>
</dbReference>
<evidence type="ECO:0000313" key="2">
    <source>
        <dbReference type="EMBL" id="OLP60135.1"/>
    </source>
</evidence>
<gene>
    <name evidence="2" type="ORF">BJF93_10645</name>
</gene>
<feature type="chain" id="PRO_5012886913" evidence="1">
    <location>
        <begin position="23"/>
        <end position="274"/>
    </location>
</feature>
<dbReference type="EMBL" id="MKIP01000043">
    <property type="protein sequence ID" value="OLP60135.1"/>
    <property type="molecule type" value="Genomic_DNA"/>
</dbReference>
<dbReference type="GO" id="GO:0005524">
    <property type="term" value="F:ATP binding"/>
    <property type="evidence" value="ECO:0007669"/>
    <property type="project" value="UniProtKB-KW"/>
</dbReference>
<dbReference type="AlphaFoldDB" id="A0A1Q9AXG8"/>
<accession>A0A1Q9AXG8</accession>
<protein>
    <submittedName>
        <fullName evidence="2">ATP-binding protein</fullName>
    </submittedName>
</protein>
<sequence length="274" mass="30201">MAPFGIAGIAVLLLAAPAPAFAVTALVPHRAVYDLQLQDATEQSGISNMYGRMVYEFNGSACAGYTVSFRFVTKVDSGEEVRTTDQQTTTFEDPHGSFRFLTRSFTDDKLEKEVRGTAQETDKGLAVDLAAPQKRAIELTRALFPTEHMLDVIERARKGEKLFEARVFDGSDSGDKSMLTTTVIGAEQKAGADGQDRDADKAGTLAKSPYWPVTIAYFEDHSVGDTTPTYRMTFKLYENGVTRDLTLDYGDFVLTGKLAKLDLFKQDDCKTEQK</sequence>
<keyword evidence="3" id="KW-1185">Reference proteome</keyword>
<organism evidence="2 3">
    <name type="scientific">Xaviernesmea oryzae</name>
    <dbReference type="NCBI Taxonomy" id="464029"/>
    <lineage>
        <taxon>Bacteria</taxon>
        <taxon>Pseudomonadati</taxon>
        <taxon>Pseudomonadota</taxon>
        <taxon>Alphaproteobacteria</taxon>
        <taxon>Hyphomicrobiales</taxon>
        <taxon>Rhizobiaceae</taxon>
        <taxon>Rhizobium/Agrobacterium group</taxon>
        <taxon>Xaviernesmea</taxon>
    </lineage>
</organism>
<name>A0A1Q9AXG8_9HYPH</name>
<evidence type="ECO:0000313" key="3">
    <source>
        <dbReference type="Proteomes" id="UP000186364"/>
    </source>
</evidence>
<dbReference type="Pfam" id="PF08904">
    <property type="entry name" value="EipB_like"/>
    <property type="match status" value="1"/>
</dbReference>
<dbReference type="Proteomes" id="UP000186364">
    <property type="component" value="Unassembled WGS sequence"/>
</dbReference>
<proteinExistence type="predicted"/>
<evidence type="ECO:0000256" key="1">
    <source>
        <dbReference type="SAM" id="SignalP"/>
    </source>
</evidence>
<reference evidence="2 3" key="1">
    <citation type="submission" date="2016-09" db="EMBL/GenBank/DDBJ databases">
        <title>Rhizobium sp. nov., a novel species isolated from the rice rhizosphere.</title>
        <authorList>
            <person name="Zhao J."/>
            <person name="Zhang X."/>
        </authorList>
    </citation>
    <scope>NUCLEOTIDE SEQUENCE [LARGE SCALE GENOMIC DNA]</scope>
    <source>
        <strain evidence="2 3">1.7048</strain>
    </source>
</reference>